<dbReference type="RefSeq" id="WP_203846478.1">
    <property type="nucleotide sequence ID" value="NZ_BAAAVW010000007.1"/>
</dbReference>
<dbReference type="Gene3D" id="3.40.50.1980">
    <property type="entry name" value="Nitrogenase molybdenum iron protein domain"/>
    <property type="match status" value="2"/>
</dbReference>
<protein>
    <submittedName>
        <fullName evidence="6">Zinc ABC transporter substrate-binding protein</fullName>
    </submittedName>
</protein>
<dbReference type="GO" id="GO:0030001">
    <property type="term" value="P:metal ion transport"/>
    <property type="evidence" value="ECO:0007669"/>
    <property type="project" value="InterPro"/>
</dbReference>
<feature type="chain" id="PRO_5039044371" evidence="5">
    <location>
        <begin position="24"/>
        <end position="300"/>
    </location>
</feature>
<keyword evidence="7" id="KW-1185">Reference proteome</keyword>
<dbReference type="PROSITE" id="PS51257">
    <property type="entry name" value="PROKAR_LIPOPROTEIN"/>
    <property type="match status" value="1"/>
</dbReference>
<evidence type="ECO:0000256" key="1">
    <source>
        <dbReference type="ARBA" id="ARBA00011028"/>
    </source>
</evidence>
<dbReference type="InterPro" id="IPR006128">
    <property type="entry name" value="Lipoprotein_PsaA-like"/>
</dbReference>
<feature type="signal peptide" evidence="5">
    <location>
        <begin position="1"/>
        <end position="23"/>
    </location>
</feature>
<comment type="similarity">
    <text evidence="1 4">Belongs to the bacterial solute-binding protein 9 family.</text>
</comment>
<dbReference type="InterPro" id="IPR050492">
    <property type="entry name" value="Bact_metal-bind_prot9"/>
</dbReference>
<gene>
    <name evidence="6" type="ORF">Dsi01nite_026910</name>
</gene>
<dbReference type="InterPro" id="IPR006129">
    <property type="entry name" value="AdhesinB"/>
</dbReference>
<evidence type="ECO:0000256" key="3">
    <source>
        <dbReference type="ARBA" id="ARBA00022729"/>
    </source>
</evidence>
<proteinExistence type="inferred from homology"/>
<dbReference type="PRINTS" id="PR00691">
    <property type="entry name" value="ADHESINB"/>
</dbReference>
<dbReference type="GO" id="GO:0046872">
    <property type="term" value="F:metal ion binding"/>
    <property type="evidence" value="ECO:0007669"/>
    <property type="project" value="InterPro"/>
</dbReference>
<evidence type="ECO:0000313" key="6">
    <source>
        <dbReference type="EMBL" id="GIG44650.1"/>
    </source>
</evidence>
<evidence type="ECO:0000313" key="7">
    <source>
        <dbReference type="Proteomes" id="UP000660611"/>
    </source>
</evidence>
<dbReference type="PANTHER" id="PTHR42953">
    <property type="entry name" value="HIGH-AFFINITY ZINC UPTAKE SYSTEM PROTEIN ZNUA-RELATED"/>
    <property type="match status" value="1"/>
</dbReference>
<dbReference type="EMBL" id="BONQ01000041">
    <property type="protein sequence ID" value="GIG44650.1"/>
    <property type="molecule type" value="Genomic_DNA"/>
</dbReference>
<dbReference type="AlphaFoldDB" id="A0A919UAF1"/>
<dbReference type="InterPro" id="IPR006127">
    <property type="entry name" value="ZnuA-like"/>
</dbReference>
<keyword evidence="2 4" id="KW-0813">Transport</keyword>
<comment type="caution">
    <text evidence="6">The sequence shown here is derived from an EMBL/GenBank/DDBJ whole genome shotgun (WGS) entry which is preliminary data.</text>
</comment>
<evidence type="ECO:0000256" key="4">
    <source>
        <dbReference type="RuleBase" id="RU003512"/>
    </source>
</evidence>
<evidence type="ECO:0000256" key="2">
    <source>
        <dbReference type="ARBA" id="ARBA00022448"/>
    </source>
</evidence>
<reference evidence="6" key="1">
    <citation type="submission" date="2021-01" db="EMBL/GenBank/DDBJ databases">
        <title>Whole genome shotgun sequence of Dactylosporangium siamense NBRC 106093.</title>
        <authorList>
            <person name="Komaki H."/>
            <person name="Tamura T."/>
        </authorList>
    </citation>
    <scope>NUCLEOTIDE SEQUENCE</scope>
    <source>
        <strain evidence="6">NBRC 106093</strain>
    </source>
</reference>
<dbReference type="SUPFAM" id="SSF53807">
    <property type="entry name" value="Helical backbone' metal receptor"/>
    <property type="match status" value="1"/>
</dbReference>
<dbReference type="Proteomes" id="UP000660611">
    <property type="component" value="Unassembled WGS sequence"/>
</dbReference>
<dbReference type="GO" id="GO:0007155">
    <property type="term" value="P:cell adhesion"/>
    <property type="evidence" value="ECO:0007669"/>
    <property type="project" value="InterPro"/>
</dbReference>
<organism evidence="6 7">
    <name type="scientific">Dactylosporangium siamense</name>
    <dbReference type="NCBI Taxonomy" id="685454"/>
    <lineage>
        <taxon>Bacteria</taxon>
        <taxon>Bacillati</taxon>
        <taxon>Actinomycetota</taxon>
        <taxon>Actinomycetes</taxon>
        <taxon>Micromonosporales</taxon>
        <taxon>Micromonosporaceae</taxon>
        <taxon>Dactylosporangium</taxon>
    </lineage>
</organism>
<dbReference type="Pfam" id="PF01297">
    <property type="entry name" value="ZnuA"/>
    <property type="match status" value="1"/>
</dbReference>
<name>A0A919UAF1_9ACTN</name>
<dbReference type="PANTHER" id="PTHR42953:SF3">
    <property type="entry name" value="HIGH-AFFINITY ZINC UPTAKE SYSTEM PROTEIN ZNUA"/>
    <property type="match status" value="1"/>
</dbReference>
<dbReference type="PRINTS" id="PR00690">
    <property type="entry name" value="ADHESNFAMILY"/>
</dbReference>
<evidence type="ECO:0000256" key="5">
    <source>
        <dbReference type="SAM" id="SignalP"/>
    </source>
</evidence>
<sequence length="300" mass="31748">MLRRAVLAGLTAGSLLLSAAACGGDEPTPQRQQDGRLKIVAGFYPLEYISERIGAENAAVTNLTQAGAEPHDLELKPTQLAQITDAGLVVYLAGFQPAVDEAVKLQAKDKAFDVASVEPLQAGGDLDGGHGDDPHVWLDPIRFAAIVGKLADRLAAVDPTNADAIKVRAGQLQDELRRLDEDYTAGLQTCARREIVTSHAAFGYLAARYHLIQVPISGLDPEAEPSPQRVSEIAALAKQKGVTTIFFEALVSPKLSETVAKEVGAKAAVLDPIEGVEKGDDYISVMVHNLVALRAALGCT</sequence>
<accession>A0A919UAF1</accession>
<keyword evidence="3 5" id="KW-0732">Signal</keyword>